<dbReference type="Proteomes" id="UP000054632">
    <property type="component" value="Unassembled WGS sequence"/>
</dbReference>
<reference evidence="1 2" key="1">
    <citation type="submission" date="2015-01" db="EMBL/GenBank/DDBJ databases">
        <title>Evolution of Trichinella species and genotypes.</title>
        <authorList>
            <person name="Korhonen P.K."/>
            <person name="Edoardo P."/>
            <person name="Giuseppe L.R."/>
            <person name="Gasser R.B."/>
        </authorList>
    </citation>
    <scope>NUCLEOTIDE SEQUENCE [LARGE SCALE GENOMIC DNA]</scope>
    <source>
        <strain evidence="1">ISS13</strain>
    </source>
</reference>
<dbReference type="AlphaFoldDB" id="A0A0V1EGW4"/>
<comment type="caution">
    <text evidence="1">The sequence shown here is derived from an EMBL/GenBank/DDBJ whole genome shotgun (WGS) entry which is preliminary data.</text>
</comment>
<sequence length="71" mass="8612">MSGNSEENVNFYHPQFLFSSAFFIRPYEVIEDYNTTICERCVKCETIQQLDAENECWYNVNEKWRFVLKNE</sequence>
<name>A0A0V1EGW4_TRIPS</name>
<accession>A0A0V1EGW4</accession>
<evidence type="ECO:0000313" key="1">
    <source>
        <dbReference type="EMBL" id="KRY73051.1"/>
    </source>
</evidence>
<proteinExistence type="predicted"/>
<protein>
    <submittedName>
        <fullName evidence="1">Uncharacterized protein</fullName>
    </submittedName>
</protein>
<dbReference type="EMBL" id="JYDR01000038">
    <property type="protein sequence ID" value="KRY73051.1"/>
    <property type="molecule type" value="Genomic_DNA"/>
</dbReference>
<gene>
    <name evidence="1" type="ORF">T4A_88</name>
</gene>
<organism evidence="1 2">
    <name type="scientific">Trichinella pseudospiralis</name>
    <name type="common">Parasitic roundworm</name>
    <dbReference type="NCBI Taxonomy" id="6337"/>
    <lineage>
        <taxon>Eukaryota</taxon>
        <taxon>Metazoa</taxon>
        <taxon>Ecdysozoa</taxon>
        <taxon>Nematoda</taxon>
        <taxon>Enoplea</taxon>
        <taxon>Dorylaimia</taxon>
        <taxon>Trichinellida</taxon>
        <taxon>Trichinellidae</taxon>
        <taxon>Trichinella</taxon>
    </lineage>
</organism>
<evidence type="ECO:0000313" key="2">
    <source>
        <dbReference type="Proteomes" id="UP000054632"/>
    </source>
</evidence>